<reference evidence="2 3" key="1">
    <citation type="submission" date="2024-07" db="EMBL/GenBank/DDBJ databases">
        <authorList>
            <person name="Thanompreechachai J."/>
            <person name="Duangmal K."/>
        </authorList>
    </citation>
    <scope>NUCLEOTIDE SEQUENCE [LARGE SCALE GENOMIC DNA]</scope>
    <source>
        <strain evidence="2 3">LSe6-4</strain>
    </source>
</reference>
<evidence type="ECO:0000313" key="3">
    <source>
        <dbReference type="Proteomes" id="UP001565927"/>
    </source>
</evidence>
<name>A0ABV4H4E0_9ACTN</name>
<organism evidence="2 3">
    <name type="scientific">Kineococcus halophytocola</name>
    <dbReference type="NCBI Taxonomy" id="3234027"/>
    <lineage>
        <taxon>Bacteria</taxon>
        <taxon>Bacillati</taxon>
        <taxon>Actinomycetota</taxon>
        <taxon>Actinomycetes</taxon>
        <taxon>Kineosporiales</taxon>
        <taxon>Kineosporiaceae</taxon>
        <taxon>Kineococcus</taxon>
    </lineage>
</organism>
<dbReference type="RefSeq" id="WP_370442655.1">
    <property type="nucleotide sequence ID" value="NZ_JBGFTU010000022.1"/>
</dbReference>
<proteinExistence type="predicted"/>
<evidence type="ECO:0000259" key="1">
    <source>
        <dbReference type="Pfam" id="PF21805"/>
    </source>
</evidence>
<dbReference type="EMBL" id="JBGFTU010000022">
    <property type="protein sequence ID" value="MEZ0166435.1"/>
    <property type="molecule type" value="Genomic_DNA"/>
</dbReference>
<dbReference type="Pfam" id="PF21805">
    <property type="entry name" value="Imm5_like"/>
    <property type="match status" value="1"/>
</dbReference>
<sequence>MPPPAPRIDLSAAELREVARFSAGRARTALGVHEAGRPGDDRPRRAVTAADDFAAGAARGTAQRAAAWAAHRAARDAADPAVREAARSAAHAAASAYLHPLADAHQVKHVLGAAACAARALELAAGGDPRVGDREIEAARRDAPPAVRAVLNRLPPAPPGGGRVGELLRRLDAELRD</sequence>
<protein>
    <submittedName>
        <fullName evidence="2">Immunity protein</fullName>
    </submittedName>
</protein>
<comment type="caution">
    <text evidence="2">The sequence shown here is derived from an EMBL/GenBank/DDBJ whole genome shotgun (WGS) entry which is preliminary data.</text>
</comment>
<feature type="domain" description="Imm-5-like" evidence="1">
    <location>
        <begin position="13"/>
        <end position="135"/>
    </location>
</feature>
<keyword evidence="3" id="KW-1185">Reference proteome</keyword>
<accession>A0ABV4H4E0</accession>
<gene>
    <name evidence="2" type="ORF">AB2L27_16860</name>
</gene>
<evidence type="ECO:0000313" key="2">
    <source>
        <dbReference type="EMBL" id="MEZ0166435.1"/>
    </source>
</evidence>
<dbReference type="InterPro" id="IPR048667">
    <property type="entry name" value="Imm5-like"/>
</dbReference>
<dbReference type="Proteomes" id="UP001565927">
    <property type="component" value="Unassembled WGS sequence"/>
</dbReference>